<feature type="region of interest" description="Disordered" evidence="1">
    <location>
        <begin position="1"/>
        <end position="30"/>
    </location>
</feature>
<feature type="region of interest" description="Disordered" evidence="1">
    <location>
        <begin position="323"/>
        <end position="454"/>
    </location>
</feature>
<protein>
    <submittedName>
        <fullName evidence="2">Uncharacterized protein</fullName>
    </submittedName>
</protein>
<gene>
    <name evidence="2" type="ORF">GGX14DRAFT_572978</name>
</gene>
<dbReference type="AlphaFoldDB" id="A0AAD6V036"/>
<feature type="compositionally biased region" description="Basic and acidic residues" evidence="1">
    <location>
        <begin position="207"/>
        <end position="223"/>
    </location>
</feature>
<feature type="compositionally biased region" description="Basic residues" evidence="1">
    <location>
        <begin position="323"/>
        <end position="341"/>
    </location>
</feature>
<name>A0AAD6V036_9AGAR</name>
<dbReference type="Proteomes" id="UP001219525">
    <property type="component" value="Unassembled WGS sequence"/>
</dbReference>
<proteinExistence type="predicted"/>
<feature type="region of interest" description="Disordered" evidence="1">
    <location>
        <begin position="202"/>
        <end position="223"/>
    </location>
</feature>
<evidence type="ECO:0000313" key="3">
    <source>
        <dbReference type="Proteomes" id="UP001219525"/>
    </source>
</evidence>
<sequence length="610" mass="66997">MSQASRSGWVDPTFGRWGEGQSNVKETKGDLPVQQYHLRPEGWISFTFRLRPDGGNARDHPFTGIFYHVKSRRSASEPTLGRFFTYSARPLYAAPAVSSPPPSRHPRRLVTHVYAAAFSVCRPRRPAFRMPQWASFRRHAPPPPGTALRSSYERARARFPCPTLPLPPRTSIERSFFMPRAAATRIRPAHARTSAHGLAFGAEEEGQQERVDARDEGGDAHERPTEGVCELVAYADGEQFVVEHAVEIAVLRRSGSVCSEFGFDARRCRPLRLPAPLPCNAPRRTTARACSRECAQFALDPPPPLPLATPLRRPPTRRRGLAFDARHRRRSPTPLRRRHLTPHAAATAWRRSVPPGDAPRRRCRPARVGFLRPTALSPRAAAPHRARTLTRAAATTPRRRTAPPLLPGNAPRHCRCPASRARSPVPPRPPGDAPRRRYRLATPRTAGSASSPALHHPCGGFDARCRALCHAAAPPAHALMSVRSRALCHAVAPPAHAPMSVRGLRRSLRCTTPAQVSTPGAAPCAAGVAPRAYFDARRHARNPRAHFETRCHALCHATAPPVALSRVSALRGGCDPRVVARRRCCRTPLSPPVHAPLAVWAIPDIATLLS</sequence>
<comment type="caution">
    <text evidence="2">The sequence shown here is derived from an EMBL/GenBank/DDBJ whole genome shotgun (WGS) entry which is preliminary data.</text>
</comment>
<evidence type="ECO:0000256" key="1">
    <source>
        <dbReference type="SAM" id="MobiDB-lite"/>
    </source>
</evidence>
<keyword evidence="3" id="KW-1185">Reference proteome</keyword>
<organism evidence="2 3">
    <name type="scientific">Mycena pura</name>
    <dbReference type="NCBI Taxonomy" id="153505"/>
    <lineage>
        <taxon>Eukaryota</taxon>
        <taxon>Fungi</taxon>
        <taxon>Dikarya</taxon>
        <taxon>Basidiomycota</taxon>
        <taxon>Agaricomycotina</taxon>
        <taxon>Agaricomycetes</taxon>
        <taxon>Agaricomycetidae</taxon>
        <taxon>Agaricales</taxon>
        <taxon>Marasmiineae</taxon>
        <taxon>Mycenaceae</taxon>
        <taxon>Mycena</taxon>
    </lineage>
</organism>
<dbReference type="EMBL" id="JARJCW010000069">
    <property type="protein sequence ID" value="KAJ7199220.1"/>
    <property type="molecule type" value="Genomic_DNA"/>
</dbReference>
<reference evidence="2" key="1">
    <citation type="submission" date="2023-03" db="EMBL/GenBank/DDBJ databases">
        <title>Massive genome expansion in bonnet fungi (Mycena s.s.) driven by repeated elements and novel gene families across ecological guilds.</title>
        <authorList>
            <consortium name="Lawrence Berkeley National Laboratory"/>
            <person name="Harder C.B."/>
            <person name="Miyauchi S."/>
            <person name="Viragh M."/>
            <person name="Kuo A."/>
            <person name="Thoen E."/>
            <person name="Andreopoulos B."/>
            <person name="Lu D."/>
            <person name="Skrede I."/>
            <person name="Drula E."/>
            <person name="Henrissat B."/>
            <person name="Morin E."/>
            <person name="Kohler A."/>
            <person name="Barry K."/>
            <person name="LaButti K."/>
            <person name="Morin E."/>
            <person name="Salamov A."/>
            <person name="Lipzen A."/>
            <person name="Mereny Z."/>
            <person name="Hegedus B."/>
            <person name="Baldrian P."/>
            <person name="Stursova M."/>
            <person name="Weitz H."/>
            <person name="Taylor A."/>
            <person name="Grigoriev I.V."/>
            <person name="Nagy L.G."/>
            <person name="Martin F."/>
            <person name="Kauserud H."/>
        </authorList>
    </citation>
    <scope>NUCLEOTIDE SEQUENCE</scope>
    <source>
        <strain evidence="2">9144</strain>
    </source>
</reference>
<evidence type="ECO:0000313" key="2">
    <source>
        <dbReference type="EMBL" id="KAJ7199220.1"/>
    </source>
</evidence>
<accession>A0AAD6V036</accession>